<sequence>MSGLTKYAGIDIGGSFIKYGIVTDTGAVLFSDKCPTDRTKPKRVLDDLANLIRQLKQDYGIDKVGISIPGVINQENRLVTSGAIQDLYKYDVSGVLSAETQTQVQLVNDANAVAYAEKWIGAGKNYDNFVCLPLGTGVGGAIFINGQLIKGRSGAAGEFGMTLMGVGKTEPIGYESASFYCGAVAGLCRIYNAKLGKRKFTDWERDIKVILDLAAAGQVEAQESLAEFYQNTAVLLVNISVSIDPELIIIGGGISENTTIMTGIKTAIKQLLVRYSDMSAIGFPKIKSCALGNTAGIIGAVSQVIKGDV</sequence>
<keyword evidence="2" id="KW-0418">Kinase</keyword>
<dbReference type="GO" id="GO:0016301">
    <property type="term" value="F:kinase activity"/>
    <property type="evidence" value="ECO:0007669"/>
    <property type="project" value="UniProtKB-KW"/>
</dbReference>
<proteinExistence type="inferred from homology"/>
<dbReference type="AlphaFoldDB" id="A0A2A5S3L8"/>
<evidence type="ECO:0000256" key="1">
    <source>
        <dbReference type="ARBA" id="ARBA00006479"/>
    </source>
</evidence>
<dbReference type="Gene3D" id="3.30.420.40">
    <property type="match status" value="2"/>
</dbReference>
<dbReference type="EMBL" id="JXJW01000004">
    <property type="protein sequence ID" value="PCS08079.1"/>
    <property type="molecule type" value="Genomic_DNA"/>
</dbReference>
<evidence type="ECO:0000313" key="3">
    <source>
        <dbReference type="Proteomes" id="UP000218282"/>
    </source>
</evidence>
<keyword evidence="2" id="KW-0808">Transferase</keyword>
<gene>
    <name evidence="2" type="ORF">RU86_GL001683</name>
</gene>
<dbReference type="CDD" id="cd24152">
    <property type="entry name" value="ASKHA_NBD_ROK-like"/>
    <property type="match status" value="1"/>
</dbReference>
<dbReference type="Pfam" id="PF00480">
    <property type="entry name" value="ROK"/>
    <property type="match status" value="1"/>
</dbReference>
<name>A0A2A5S3L8_9LACT</name>
<comment type="caution">
    <text evidence="2">The sequence shown here is derived from an EMBL/GenBank/DDBJ whole genome shotgun (WGS) entry which is preliminary data.</text>
</comment>
<dbReference type="Proteomes" id="UP000218282">
    <property type="component" value="Unassembled WGS sequence"/>
</dbReference>
<protein>
    <submittedName>
        <fullName evidence="2">Sugar kinase and transcription regulator</fullName>
    </submittedName>
</protein>
<comment type="similarity">
    <text evidence="1">Belongs to the ROK (NagC/XylR) family.</text>
</comment>
<reference evidence="2 3" key="1">
    <citation type="submission" date="2014-12" db="EMBL/GenBank/DDBJ databases">
        <title>Draft genome sequences of 10 type strains of Lactococcus.</title>
        <authorList>
            <person name="Sun Z."/>
            <person name="Zhong Z."/>
            <person name="Liu W."/>
            <person name="Zhang W."/>
            <person name="Zhang H."/>
        </authorList>
    </citation>
    <scope>NUCLEOTIDE SEQUENCE [LARGE SCALE GENOMIC DNA]</scope>
    <source>
        <strain evidence="2 3">DSM 6634</strain>
    </source>
</reference>
<dbReference type="PANTHER" id="PTHR18964:SF165">
    <property type="entry name" value="BETA-GLUCOSIDE KINASE"/>
    <property type="match status" value="1"/>
</dbReference>
<accession>A0A2A5S3L8</accession>
<dbReference type="InterPro" id="IPR000600">
    <property type="entry name" value="ROK"/>
</dbReference>
<evidence type="ECO:0000313" key="2">
    <source>
        <dbReference type="EMBL" id="PCS08079.1"/>
    </source>
</evidence>
<dbReference type="PANTHER" id="PTHR18964">
    <property type="entry name" value="ROK (REPRESSOR, ORF, KINASE) FAMILY"/>
    <property type="match status" value="1"/>
</dbReference>
<dbReference type="InterPro" id="IPR043129">
    <property type="entry name" value="ATPase_NBD"/>
</dbReference>
<keyword evidence="3" id="KW-1185">Reference proteome</keyword>
<organism evidence="2 3">
    <name type="scientific">Pseudolactococcus piscium</name>
    <dbReference type="NCBI Taxonomy" id="1364"/>
    <lineage>
        <taxon>Bacteria</taxon>
        <taxon>Bacillati</taxon>
        <taxon>Bacillota</taxon>
        <taxon>Bacilli</taxon>
        <taxon>Lactobacillales</taxon>
        <taxon>Streptococcaceae</taxon>
        <taxon>Pseudolactococcus</taxon>
    </lineage>
</organism>
<dbReference type="SUPFAM" id="SSF53067">
    <property type="entry name" value="Actin-like ATPase domain"/>
    <property type="match status" value="1"/>
</dbReference>